<accession>A0A9P8YCR6</accession>
<dbReference type="PANTHER" id="PTHR21310:SF37">
    <property type="entry name" value="AMINOGLYCOSIDE PHOSPHOTRANSFERASE DOMAIN-CONTAINING PROTEIN"/>
    <property type="match status" value="1"/>
</dbReference>
<keyword evidence="3" id="KW-1185">Reference proteome</keyword>
<protein>
    <submittedName>
        <fullName evidence="2">Phosphotransferase family protein</fullName>
    </submittedName>
</protein>
<dbReference type="Proteomes" id="UP000756346">
    <property type="component" value="Unassembled WGS sequence"/>
</dbReference>
<dbReference type="GeneID" id="70191279"/>
<dbReference type="InterPro" id="IPR011009">
    <property type="entry name" value="Kinase-like_dom_sf"/>
</dbReference>
<gene>
    <name evidence="2" type="ORF">B0I36DRAFT_402542</name>
</gene>
<dbReference type="AlphaFoldDB" id="A0A9P8YCR6"/>
<dbReference type="OrthoDB" id="5412996at2759"/>
<sequence length="511" mass="58886">MPPKTRDFFADPDYVLWDQNEAKSEAWRKSVLQMDVYRGIVELIRKYRPGEPAELHRAVVGSFNIVFRLEYKDGKSAVLRVPAKHRSHFPEEKIRYEVAMMKYIRAHTTIPVPEVYAFGTAAENPLGIGPFIVMEYIDHHRSLGDALSDPNGDPKKGQILYPDISEKKLEYLYEQMAAVLLQLYNLDFSRIGSLVLDENKNGRMQKDVASVAGRPLILNINAHADWTSMPRSLLPSGTYTNAEAWYSAMADMHMLQLIFQRNDAVEDEDDVRDKYVARRLFGRLVSSGSISALFNQVESSELQRSAEGSTSIQKTGTGPPFKLFSEDLRPTNVLVNEHDKIVAVVDWEFAYAAPAQFARDPPWWLLLRQPQDWVGGIEAFINAYEPRLGTFVGVLRRCEARSGTLHASHHGHEKPLSQHMQESWDKKLWIHSICLRDTWLFDHLFWKYVDPLFYGSNEDCDYKKRLILLTEKEKDAMERLVKMKMEEKEEEKVVEWEPERAKALLATFVCD</sequence>
<dbReference type="Pfam" id="PF01636">
    <property type="entry name" value="APH"/>
    <property type="match status" value="1"/>
</dbReference>
<feature type="domain" description="Aminoglycoside phosphotransferase" evidence="1">
    <location>
        <begin position="66"/>
        <end position="144"/>
    </location>
</feature>
<name>A0A9P8YCR6_9PEZI</name>
<evidence type="ECO:0000259" key="1">
    <source>
        <dbReference type="Pfam" id="PF01636"/>
    </source>
</evidence>
<comment type="caution">
    <text evidence="2">The sequence shown here is derived from an EMBL/GenBank/DDBJ whole genome shotgun (WGS) entry which is preliminary data.</text>
</comment>
<evidence type="ECO:0000313" key="3">
    <source>
        <dbReference type="Proteomes" id="UP000756346"/>
    </source>
</evidence>
<dbReference type="InterPro" id="IPR002575">
    <property type="entry name" value="Aminoglycoside_PTrfase"/>
</dbReference>
<dbReference type="PANTHER" id="PTHR21310">
    <property type="entry name" value="AMINOGLYCOSIDE PHOSPHOTRANSFERASE-RELATED-RELATED"/>
    <property type="match status" value="1"/>
</dbReference>
<dbReference type="SUPFAM" id="SSF56112">
    <property type="entry name" value="Protein kinase-like (PK-like)"/>
    <property type="match status" value="1"/>
</dbReference>
<reference evidence="2" key="1">
    <citation type="journal article" date="2021" name="Nat. Commun.">
        <title>Genetic determinants of endophytism in the Arabidopsis root mycobiome.</title>
        <authorList>
            <person name="Mesny F."/>
            <person name="Miyauchi S."/>
            <person name="Thiergart T."/>
            <person name="Pickel B."/>
            <person name="Atanasova L."/>
            <person name="Karlsson M."/>
            <person name="Huettel B."/>
            <person name="Barry K.W."/>
            <person name="Haridas S."/>
            <person name="Chen C."/>
            <person name="Bauer D."/>
            <person name="Andreopoulos W."/>
            <person name="Pangilinan J."/>
            <person name="LaButti K."/>
            <person name="Riley R."/>
            <person name="Lipzen A."/>
            <person name="Clum A."/>
            <person name="Drula E."/>
            <person name="Henrissat B."/>
            <person name="Kohler A."/>
            <person name="Grigoriev I.V."/>
            <person name="Martin F.M."/>
            <person name="Hacquard S."/>
        </authorList>
    </citation>
    <scope>NUCLEOTIDE SEQUENCE</scope>
    <source>
        <strain evidence="2">MPI-CAGE-CH-0230</strain>
    </source>
</reference>
<proteinExistence type="predicted"/>
<evidence type="ECO:0000313" key="2">
    <source>
        <dbReference type="EMBL" id="KAH7037055.1"/>
    </source>
</evidence>
<dbReference type="Gene3D" id="3.30.200.20">
    <property type="entry name" value="Phosphorylase Kinase, domain 1"/>
    <property type="match status" value="1"/>
</dbReference>
<dbReference type="EMBL" id="JAGTJQ010000002">
    <property type="protein sequence ID" value="KAH7037055.1"/>
    <property type="molecule type" value="Genomic_DNA"/>
</dbReference>
<organism evidence="2 3">
    <name type="scientific">Microdochium trichocladiopsis</name>
    <dbReference type="NCBI Taxonomy" id="1682393"/>
    <lineage>
        <taxon>Eukaryota</taxon>
        <taxon>Fungi</taxon>
        <taxon>Dikarya</taxon>
        <taxon>Ascomycota</taxon>
        <taxon>Pezizomycotina</taxon>
        <taxon>Sordariomycetes</taxon>
        <taxon>Xylariomycetidae</taxon>
        <taxon>Xylariales</taxon>
        <taxon>Microdochiaceae</taxon>
        <taxon>Microdochium</taxon>
    </lineage>
</organism>
<dbReference type="InterPro" id="IPR051678">
    <property type="entry name" value="AGP_Transferase"/>
</dbReference>
<dbReference type="RefSeq" id="XP_046016176.1">
    <property type="nucleotide sequence ID" value="XM_046161733.1"/>
</dbReference>